<evidence type="ECO:0000256" key="2">
    <source>
        <dbReference type="SAM" id="Phobius"/>
    </source>
</evidence>
<keyword evidence="2" id="KW-1133">Transmembrane helix</keyword>
<sequence length="836" mass="92919">MAIQYVEASKMDTNFRKLNCMLSLWYGVIAGSLQIYLIVQNVWKFVRFAELPWPNQQTPTLELNIFIGLNGFAVLLLPFFITACFLKIGNLANDNEMLGKKLKCIGTGSGGGLKSSGENGGGPFMAIWTHFGPISSLLHVICAVCLLFPQTLVDGVLIKNGFLPTEEIWKSDLDFLNPHEPEEDMVIRPIGENGMSEFVKRVSPLTAKPGGLRLEFINYAMALFIFSIRYAQVFWSCHKKFAIVLGLHQIINSAHTLISFSTLIVLYKVHVASVYQKTTPFLLDAQMTLLIFGIALTVLFLSSSVLYYLGYLKYTAFLQDKIFDKSLNYSDDSSFYGGGWTYFPHSAAVSIALALAAAQSPLVHDGFVVYQISSQSFLLAFPVSSVTYFLLWAILWLFLTLAKDWKFNITATIIQPIHDLENTGLPTQITIGLNETSTMGPFSPSLVVISEGKAFSVENAHDQKSILALIPKQSNDQSSGGGEPTYWKKTAPTPTPSCLSYKQKDHSKIKYMPCRKEVTFDDELVSPRYYSRPPSRADKQASSQRNGDNSYNNMEDFDAGEYAYLSGSRNSQAFKSPVQRSSIACRESLYGQLTPAKINFMERKQVVVSPVSTVDSSSGVSSISAQSQMGPPSTSASCSQFSEGVGSDHDSNSQMTIAEPRAHYEPLRMLSRRNSVRSYISSHQNQTAEEAQHYQRVLMDEVYGKLKTGKQVSRSESIYSVGNNRQSNGNNDVNNGNRDNREVVRVLHNRSVYEHYSDLASPRCNFASNNPKFQCDNGSNGQNFTNNCQESASYSNNKNNNYDLDDDIVPPIPPPLPILSCVVRKSLSNSDEIQVI</sequence>
<feature type="compositionally biased region" description="Polar residues" evidence="1">
    <location>
        <begin position="540"/>
        <end position="553"/>
    </location>
</feature>
<feature type="transmembrane region" description="Helical" evidence="2">
    <location>
        <begin position="342"/>
        <end position="364"/>
    </location>
</feature>
<comment type="caution">
    <text evidence="3">The sequence shown here is derived from an EMBL/GenBank/DDBJ whole genome shotgun (WGS) entry which is preliminary data.</text>
</comment>
<evidence type="ECO:0000313" key="3">
    <source>
        <dbReference type="EMBL" id="OXA45568.1"/>
    </source>
</evidence>
<dbReference type="PANTHER" id="PTHR21579">
    <property type="entry name" value="PROTEIN TINCAR"/>
    <property type="match status" value="1"/>
</dbReference>
<gene>
    <name evidence="3" type="ORF">Fcan01_19735</name>
</gene>
<feature type="region of interest" description="Disordered" evidence="1">
    <location>
        <begin position="614"/>
        <end position="652"/>
    </location>
</feature>
<evidence type="ECO:0000256" key="1">
    <source>
        <dbReference type="SAM" id="MobiDB-lite"/>
    </source>
</evidence>
<dbReference type="PANTHER" id="PTHR21579:SF20">
    <property type="entry name" value="PROTEIN TINCAR"/>
    <property type="match status" value="1"/>
</dbReference>
<organism evidence="3 4">
    <name type="scientific">Folsomia candida</name>
    <name type="common">Springtail</name>
    <dbReference type="NCBI Taxonomy" id="158441"/>
    <lineage>
        <taxon>Eukaryota</taxon>
        <taxon>Metazoa</taxon>
        <taxon>Ecdysozoa</taxon>
        <taxon>Arthropoda</taxon>
        <taxon>Hexapoda</taxon>
        <taxon>Collembola</taxon>
        <taxon>Entomobryomorpha</taxon>
        <taxon>Isotomoidea</taxon>
        <taxon>Isotomidae</taxon>
        <taxon>Proisotominae</taxon>
        <taxon>Folsomia</taxon>
    </lineage>
</organism>
<keyword evidence="2" id="KW-0812">Transmembrane</keyword>
<dbReference type="Proteomes" id="UP000198287">
    <property type="component" value="Unassembled WGS sequence"/>
</dbReference>
<feature type="compositionally biased region" description="Low complexity" evidence="1">
    <location>
        <begin position="721"/>
        <end position="737"/>
    </location>
</feature>
<protein>
    <submittedName>
        <fullName evidence="3">Protein tincar</fullName>
    </submittedName>
</protein>
<feature type="region of interest" description="Disordered" evidence="1">
    <location>
        <begin position="471"/>
        <end position="499"/>
    </location>
</feature>
<reference evidence="3 4" key="1">
    <citation type="submission" date="2015-12" db="EMBL/GenBank/DDBJ databases">
        <title>The genome of Folsomia candida.</title>
        <authorList>
            <person name="Faddeeva A."/>
            <person name="Derks M.F."/>
            <person name="Anvar Y."/>
            <person name="Smit S."/>
            <person name="Van Straalen N."/>
            <person name="Roelofs D."/>
        </authorList>
    </citation>
    <scope>NUCLEOTIDE SEQUENCE [LARGE SCALE GENOMIC DNA]</scope>
    <source>
        <strain evidence="3 4">VU population</strain>
        <tissue evidence="3">Whole body</tissue>
    </source>
</reference>
<name>A0A226DKQ8_FOLCA</name>
<feature type="region of interest" description="Disordered" evidence="1">
    <location>
        <begin position="720"/>
        <end position="739"/>
    </location>
</feature>
<feature type="compositionally biased region" description="Low complexity" evidence="1">
    <location>
        <begin position="614"/>
        <end position="627"/>
    </location>
</feature>
<accession>A0A226DKQ8</accession>
<dbReference type="EMBL" id="LNIX01000017">
    <property type="protein sequence ID" value="OXA45568.1"/>
    <property type="molecule type" value="Genomic_DNA"/>
</dbReference>
<feature type="transmembrane region" description="Helical" evidence="2">
    <location>
        <begin position="241"/>
        <end position="267"/>
    </location>
</feature>
<feature type="region of interest" description="Disordered" evidence="1">
    <location>
        <begin position="525"/>
        <end position="554"/>
    </location>
</feature>
<feature type="transmembrane region" description="Helical" evidence="2">
    <location>
        <begin position="21"/>
        <end position="43"/>
    </location>
</feature>
<feature type="transmembrane region" description="Helical" evidence="2">
    <location>
        <begin position="216"/>
        <end position="235"/>
    </location>
</feature>
<dbReference type="OrthoDB" id="10033661at2759"/>
<keyword evidence="4" id="KW-1185">Reference proteome</keyword>
<feature type="transmembrane region" description="Helical" evidence="2">
    <location>
        <begin position="376"/>
        <end position="399"/>
    </location>
</feature>
<feature type="transmembrane region" description="Helical" evidence="2">
    <location>
        <begin position="63"/>
        <end position="86"/>
    </location>
</feature>
<dbReference type="AlphaFoldDB" id="A0A226DKQ8"/>
<feature type="transmembrane region" description="Helical" evidence="2">
    <location>
        <begin position="288"/>
        <end position="309"/>
    </location>
</feature>
<proteinExistence type="predicted"/>
<evidence type="ECO:0000313" key="4">
    <source>
        <dbReference type="Proteomes" id="UP000198287"/>
    </source>
</evidence>
<keyword evidence="2" id="KW-0472">Membrane</keyword>
<feature type="compositionally biased region" description="Polar residues" evidence="1">
    <location>
        <begin position="628"/>
        <end position="642"/>
    </location>
</feature>
<dbReference type="InterPro" id="IPR053291">
    <property type="entry name" value="Ommatidial_diff-associated"/>
</dbReference>